<organism evidence="1 2">
    <name type="scientific">Actinomadura monticuli</name>
    <dbReference type="NCBI Taxonomy" id="3097367"/>
    <lineage>
        <taxon>Bacteria</taxon>
        <taxon>Bacillati</taxon>
        <taxon>Actinomycetota</taxon>
        <taxon>Actinomycetes</taxon>
        <taxon>Streptosporangiales</taxon>
        <taxon>Thermomonosporaceae</taxon>
        <taxon>Actinomadura</taxon>
    </lineage>
</organism>
<comment type="caution">
    <text evidence="1">The sequence shown here is derived from an EMBL/GenBank/DDBJ whole genome shotgun (WGS) entry which is preliminary data.</text>
</comment>
<evidence type="ECO:0000313" key="2">
    <source>
        <dbReference type="Proteomes" id="UP001569963"/>
    </source>
</evidence>
<evidence type="ECO:0000313" key="1">
    <source>
        <dbReference type="EMBL" id="MFA1538466.1"/>
    </source>
</evidence>
<accession>A0ABV4Q5P9</accession>
<dbReference type="Proteomes" id="UP001569963">
    <property type="component" value="Unassembled WGS sequence"/>
</dbReference>
<reference evidence="1 2" key="1">
    <citation type="submission" date="2023-11" db="EMBL/GenBank/DDBJ databases">
        <title>Actinomadura monticuli sp. nov., isolated from volcanic ash.</title>
        <authorList>
            <person name="Lee S.D."/>
            <person name="Yang H."/>
            <person name="Kim I.S."/>
        </authorList>
    </citation>
    <scope>NUCLEOTIDE SEQUENCE [LARGE SCALE GENOMIC DNA]</scope>
    <source>
        <strain evidence="1 2">DLS-62</strain>
    </source>
</reference>
<dbReference type="EMBL" id="JAXCEI010000002">
    <property type="protein sequence ID" value="MFA1538466.1"/>
    <property type="molecule type" value="Genomic_DNA"/>
</dbReference>
<name>A0ABV4Q5P9_9ACTN</name>
<keyword evidence="2" id="KW-1185">Reference proteome</keyword>
<dbReference type="SUPFAM" id="SSF82171">
    <property type="entry name" value="DPP6 N-terminal domain-like"/>
    <property type="match status" value="1"/>
</dbReference>
<dbReference type="RefSeq" id="WP_371947849.1">
    <property type="nucleotide sequence ID" value="NZ_JAXCEI010000002.1"/>
</dbReference>
<protein>
    <recommendedName>
        <fullName evidence="3">S9 family peptidase</fullName>
    </recommendedName>
</protein>
<evidence type="ECO:0008006" key="3">
    <source>
        <dbReference type="Google" id="ProtNLM"/>
    </source>
</evidence>
<sequence length="306" mass="33122">MSRIFSRFLDGAVCAFEPVADGPLEPVAIFHAGVEEVCAHSVAPDLKRAVYATRHAVVCVGRDAGEQWRYELRPRSGERYGHRPACAFSLDGAEVWVYRPDAMAGRGPTDRWVVLDAGSGEVRGEAALETAGHGGEHFRHISGTCVLLDVGEGQDGTVIYRGALTGEGLELHRYPWGDRCLIDFAPDGARFMTVNHDQGDVAFHDFPGGGVLLRLPLDAFGHDADDASVEWSGGYLEADTVIVTVGGETEDGEDWHRHYRVDPSDGNVLGPFDAGSQHAYDVEPLGDGSWLVSDGAGRPVRTRARR</sequence>
<gene>
    <name evidence="1" type="ORF">SM611_05940</name>
</gene>
<proteinExistence type="predicted"/>